<dbReference type="EMBL" id="JAOPEN010000006">
    <property type="protein sequence ID" value="KAJ4855740.1"/>
    <property type="molecule type" value="Genomic_DNA"/>
</dbReference>
<dbReference type="Proteomes" id="UP001140511">
    <property type="component" value="Unassembled WGS sequence"/>
</dbReference>
<dbReference type="InterPro" id="IPR010730">
    <property type="entry name" value="HET"/>
</dbReference>
<proteinExistence type="predicted"/>
<gene>
    <name evidence="2" type="ORF">T069G_09108</name>
</gene>
<comment type="caution">
    <text evidence="2">The sequence shown here is derived from an EMBL/GenBank/DDBJ whole genome shotgun (WGS) entry which is preliminary data.</text>
</comment>
<organism evidence="2 3">
    <name type="scientific">Trichoderma breve</name>
    <dbReference type="NCBI Taxonomy" id="2034170"/>
    <lineage>
        <taxon>Eukaryota</taxon>
        <taxon>Fungi</taxon>
        <taxon>Dikarya</taxon>
        <taxon>Ascomycota</taxon>
        <taxon>Pezizomycotina</taxon>
        <taxon>Sordariomycetes</taxon>
        <taxon>Hypocreomycetidae</taxon>
        <taxon>Hypocreales</taxon>
        <taxon>Hypocreaceae</taxon>
        <taxon>Trichoderma</taxon>
    </lineage>
</organism>
<dbReference type="RefSeq" id="XP_056024796.1">
    <property type="nucleotide sequence ID" value="XM_056176318.1"/>
</dbReference>
<name>A0A9W9E3I1_9HYPO</name>
<dbReference type="GeneID" id="80871006"/>
<dbReference type="AlphaFoldDB" id="A0A9W9E3I1"/>
<dbReference type="PANTHER" id="PTHR33112">
    <property type="entry name" value="DOMAIN PROTEIN, PUTATIVE-RELATED"/>
    <property type="match status" value="1"/>
</dbReference>
<dbReference type="PANTHER" id="PTHR33112:SF12">
    <property type="entry name" value="HETEROKARYON INCOMPATIBILITY DOMAIN-CONTAINING PROTEIN"/>
    <property type="match status" value="1"/>
</dbReference>
<keyword evidence="3" id="KW-1185">Reference proteome</keyword>
<accession>A0A9W9E3I1</accession>
<evidence type="ECO:0000313" key="3">
    <source>
        <dbReference type="Proteomes" id="UP001140511"/>
    </source>
</evidence>
<sequence>MFVAQYSWTSVSDFLIPVQSEDCPKAFPGRVIRPGQIDVEQVHQWLQQCNTEHAGTCRHLNTPDSNKLGNILVIDVDAQCLRLLPNNGRFIALSYVWGGVEQVETTMSNLEDFCVPGAFGQIARGIPKTIRDAMEFVKQLGEKFLWVDALCIIQDDSSTKQRMIDHMNVIYANAYATLFAASGDNAHAGLPGVSPSSRTIDQPMATVADGLTFLYPTSSKELKKSAWATRGWT</sequence>
<dbReference type="Pfam" id="PF06985">
    <property type="entry name" value="HET"/>
    <property type="match status" value="1"/>
</dbReference>
<evidence type="ECO:0000313" key="2">
    <source>
        <dbReference type="EMBL" id="KAJ4855740.1"/>
    </source>
</evidence>
<reference evidence="2" key="1">
    <citation type="submission" date="2022-09" db="EMBL/GenBank/DDBJ databases">
        <title>Chromosome-level assembly of Trichoderma breve T069, a fungus used in development of biopesticide product.</title>
        <authorList>
            <person name="Lin R."/>
            <person name="Liu T."/>
        </authorList>
    </citation>
    <scope>NUCLEOTIDE SEQUENCE</scope>
    <source>
        <strain evidence="2">T069</strain>
    </source>
</reference>
<feature type="domain" description="Heterokaryon incompatibility" evidence="1">
    <location>
        <begin position="90"/>
        <end position="233"/>
    </location>
</feature>
<protein>
    <submittedName>
        <fullName evidence="2">Heterokaryon incompatibility protein (HET) domain-containing protein</fullName>
    </submittedName>
</protein>
<evidence type="ECO:0000259" key="1">
    <source>
        <dbReference type="Pfam" id="PF06985"/>
    </source>
</evidence>